<proteinExistence type="predicted"/>
<evidence type="ECO:0000313" key="4">
    <source>
        <dbReference type="Proteomes" id="UP000244180"/>
    </source>
</evidence>
<organism evidence="3 4">
    <name type="scientific">Hydrogenibacillus schlegelii</name>
    <name type="common">Bacillus schlegelii</name>
    <dbReference type="NCBI Taxonomy" id="1484"/>
    <lineage>
        <taxon>Bacteria</taxon>
        <taxon>Bacillati</taxon>
        <taxon>Bacillota</taxon>
        <taxon>Bacilli</taxon>
        <taxon>Bacillales</taxon>
        <taxon>Bacillales Family X. Incertae Sedis</taxon>
        <taxon>Hydrogenibacillus</taxon>
    </lineage>
</organism>
<dbReference type="PROSITE" id="PS51257">
    <property type="entry name" value="PROKAR_LIPOPROTEIN"/>
    <property type="match status" value="1"/>
</dbReference>
<comment type="caution">
    <text evidence="3">The sequence shown here is derived from an EMBL/GenBank/DDBJ whole genome shotgun (WGS) entry which is preliminary data.</text>
</comment>
<evidence type="ECO:0000256" key="1">
    <source>
        <dbReference type="SAM" id="MobiDB-lite"/>
    </source>
</evidence>
<feature type="signal peptide" evidence="2">
    <location>
        <begin position="1"/>
        <end position="22"/>
    </location>
</feature>
<dbReference type="InterPro" id="IPR019076">
    <property type="entry name" value="Spore_lipoprot_YhcN/YlaJ-like"/>
</dbReference>
<dbReference type="Proteomes" id="UP000244180">
    <property type="component" value="Unassembled WGS sequence"/>
</dbReference>
<dbReference type="RefSeq" id="WP_272999572.1">
    <property type="nucleotide sequence ID" value="NZ_PEBV01000003.1"/>
</dbReference>
<accession>A0A2T5GEF7</accession>
<feature type="compositionally biased region" description="Low complexity" evidence="1">
    <location>
        <begin position="62"/>
        <end position="79"/>
    </location>
</feature>
<dbReference type="Pfam" id="PF09580">
    <property type="entry name" value="Spore_YhcN_YlaJ"/>
    <property type="match status" value="1"/>
</dbReference>
<dbReference type="AlphaFoldDB" id="A0A2T5GEF7"/>
<feature type="chain" id="PRO_5039208693" description="YhcN/YlaJ family sporulation lipoprotein" evidence="2">
    <location>
        <begin position="23"/>
        <end position="215"/>
    </location>
</feature>
<evidence type="ECO:0000313" key="3">
    <source>
        <dbReference type="EMBL" id="PTQ54545.1"/>
    </source>
</evidence>
<evidence type="ECO:0008006" key="5">
    <source>
        <dbReference type="Google" id="ProtNLM"/>
    </source>
</evidence>
<sequence length="215" mass="22504">MEQAMKKPLLPLAALGLAAALAACTPQQSTTGMGERTPTDVTYRGTAPQATPIAPDGAARMTPGTPAAPETAHPPARTPGMRPTATGERVPSPGPWGTPNPNALPDLNAVATRMAGTAASVPGVNRATAVIVGNTAYVGLDIGDAVPRDQALRIERMAADRVARAYPEYNIRVTSDKGLMQRIGTLGERLRGTPDVTRYRSDIEELDRHLAPAAR</sequence>
<gene>
    <name evidence="3" type="ORF">HSCHL_0124</name>
</gene>
<dbReference type="EMBL" id="PEBV01000003">
    <property type="protein sequence ID" value="PTQ54545.1"/>
    <property type="molecule type" value="Genomic_DNA"/>
</dbReference>
<name>A0A2T5GEF7_HYDSH</name>
<reference evidence="3 4" key="1">
    <citation type="submission" date="2017-08" db="EMBL/GenBank/DDBJ databases">
        <title>Burning lignite coal seam in the remote Altai Mountains harbors a hydrogen-driven thermophilic microbial community.</title>
        <authorList>
            <person name="Kadnikov V.V."/>
            <person name="Mardanov A.V."/>
            <person name="Ivasenko D."/>
            <person name="Beletsky A.V."/>
            <person name="Karnachuk O.V."/>
            <person name="Ravin N.V."/>
        </authorList>
    </citation>
    <scope>NUCLEOTIDE SEQUENCE [LARGE SCALE GENOMIC DNA]</scope>
    <source>
        <strain evidence="3">AL33</strain>
    </source>
</reference>
<protein>
    <recommendedName>
        <fullName evidence="5">YhcN/YlaJ family sporulation lipoprotein</fullName>
    </recommendedName>
</protein>
<evidence type="ECO:0000256" key="2">
    <source>
        <dbReference type="SAM" id="SignalP"/>
    </source>
</evidence>
<feature type="region of interest" description="Disordered" evidence="1">
    <location>
        <begin position="25"/>
        <end position="99"/>
    </location>
</feature>
<keyword evidence="2" id="KW-0732">Signal</keyword>